<dbReference type="PANTHER" id="PTHR43133:SF8">
    <property type="entry name" value="RNA POLYMERASE SIGMA FACTOR HI_1459-RELATED"/>
    <property type="match status" value="1"/>
</dbReference>
<dbReference type="InterPro" id="IPR013249">
    <property type="entry name" value="RNA_pol_sigma70_r4_t2"/>
</dbReference>
<keyword evidence="3" id="KW-0731">Sigma factor</keyword>
<gene>
    <name evidence="8" type="ORF">MNBD_GAMMA05-2640</name>
</gene>
<dbReference type="GO" id="GO:0016987">
    <property type="term" value="F:sigma factor activity"/>
    <property type="evidence" value="ECO:0007669"/>
    <property type="project" value="UniProtKB-KW"/>
</dbReference>
<evidence type="ECO:0000259" key="6">
    <source>
        <dbReference type="Pfam" id="PF04542"/>
    </source>
</evidence>
<evidence type="ECO:0008006" key="9">
    <source>
        <dbReference type="Google" id="ProtNLM"/>
    </source>
</evidence>
<dbReference type="CDD" id="cd06171">
    <property type="entry name" value="Sigma70_r4"/>
    <property type="match status" value="1"/>
</dbReference>
<feature type="domain" description="RNA polymerase sigma-70 region 2" evidence="6">
    <location>
        <begin position="43"/>
        <end position="104"/>
    </location>
</feature>
<dbReference type="Pfam" id="PF04542">
    <property type="entry name" value="Sigma70_r2"/>
    <property type="match status" value="1"/>
</dbReference>
<dbReference type="GO" id="GO:0006352">
    <property type="term" value="P:DNA-templated transcription initiation"/>
    <property type="evidence" value="ECO:0007669"/>
    <property type="project" value="InterPro"/>
</dbReference>
<accession>A0A3B0WHC9</accession>
<evidence type="ECO:0000256" key="3">
    <source>
        <dbReference type="ARBA" id="ARBA00023082"/>
    </source>
</evidence>
<evidence type="ECO:0000256" key="1">
    <source>
        <dbReference type="ARBA" id="ARBA00010641"/>
    </source>
</evidence>
<reference evidence="8" key="1">
    <citation type="submission" date="2018-06" db="EMBL/GenBank/DDBJ databases">
        <authorList>
            <person name="Zhirakovskaya E."/>
        </authorList>
    </citation>
    <scope>NUCLEOTIDE SEQUENCE</scope>
</reference>
<dbReference type="InterPro" id="IPR013325">
    <property type="entry name" value="RNA_pol_sigma_r2"/>
</dbReference>
<dbReference type="PANTHER" id="PTHR43133">
    <property type="entry name" value="RNA POLYMERASE ECF-TYPE SIGMA FACTO"/>
    <property type="match status" value="1"/>
</dbReference>
<dbReference type="Gene3D" id="1.10.1740.10">
    <property type="match status" value="1"/>
</dbReference>
<dbReference type="InterPro" id="IPR013324">
    <property type="entry name" value="RNA_pol_sigma_r3/r4-like"/>
</dbReference>
<dbReference type="AlphaFoldDB" id="A0A3B0WHC9"/>
<dbReference type="InterPro" id="IPR014284">
    <property type="entry name" value="RNA_pol_sigma-70_dom"/>
</dbReference>
<organism evidence="8">
    <name type="scientific">hydrothermal vent metagenome</name>
    <dbReference type="NCBI Taxonomy" id="652676"/>
    <lineage>
        <taxon>unclassified sequences</taxon>
        <taxon>metagenomes</taxon>
        <taxon>ecological metagenomes</taxon>
    </lineage>
</organism>
<dbReference type="SUPFAM" id="SSF88659">
    <property type="entry name" value="Sigma3 and sigma4 domains of RNA polymerase sigma factors"/>
    <property type="match status" value="1"/>
</dbReference>
<dbReference type="EMBL" id="UOFE01000006">
    <property type="protein sequence ID" value="VAW50712.1"/>
    <property type="molecule type" value="Genomic_DNA"/>
</dbReference>
<evidence type="ECO:0000256" key="4">
    <source>
        <dbReference type="ARBA" id="ARBA00023125"/>
    </source>
</evidence>
<proteinExistence type="inferred from homology"/>
<dbReference type="Pfam" id="PF08281">
    <property type="entry name" value="Sigma70_r4_2"/>
    <property type="match status" value="1"/>
</dbReference>
<dbReference type="SUPFAM" id="SSF88946">
    <property type="entry name" value="Sigma2 domain of RNA polymerase sigma factors"/>
    <property type="match status" value="1"/>
</dbReference>
<keyword evidence="2" id="KW-0805">Transcription regulation</keyword>
<evidence type="ECO:0000259" key="7">
    <source>
        <dbReference type="Pfam" id="PF08281"/>
    </source>
</evidence>
<dbReference type="Gene3D" id="1.10.10.10">
    <property type="entry name" value="Winged helix-like DNA-binding domain superfamily/Winged helix DNA-binding domain"/>
    <property type="match status" value="1"/>
</dbReference>
<dbReference type="GO" id="GO:0003677">
    <property type="term" value="F:DNA binding"/>
    <property type="evidence" value="ECO:0007669"/>
    <property type="project" value="UniProtKB-KW"/>
</dbReference>
<evidence type="ECO:0000256" key="5">
    <source>
        <dbReference type="ARBA" id="ARBA00023163"/>
    </source>
</evidence>
<feature type="domain" description="RNA polymerase sigma factor 70 region 4 type 2" evidence="7">
    <location>
        <begin position="132"/>
        <end position="183"/>
    </location>
</feature>
<protein>
    <recommendedName>
        <fullName evidence="9">RNA polymerase ECF-type sigma factor</fullName>
    </recommendedName>
</protein>
<keyword evidence="5" id="KW-0804">Transcription</keyword>
<name>A0A3B0WHC9_9ZZZZ</name>
<comment type="similarity">
    <text evidence="1">Belongs to the sigma-70 factor family. ECF subfamily.</text>
</comment>
<evidence type="ECO:0000256" key="2">
    <source>
        <dbReference type="ARBA" id="ARBA00023015"/>
    </source>
</evidence>
<dbReference type="InterPro" id="IPR007627">
    <property type="entry name" value="RNA_pol_sigma70_r2"/>
</dbReference>
<keyword evidence="4" id="KW-0238">DNA-binding</keyword>
<dbReference type="InterPro" id="IPR036388">
    <property type="entry name" value="WH-like_DNA-bd_sf"/>
</dbReference>
<dbReference type="InterPro" id="IPR039425">
    <property type="entry name" value="RNA_pol_sigma-70-like"/>
</dbReference>
<sequence>MEYIHTASRLYFINEETRVSSIKQLLVLTAKQRKLCKRLESGRNRLYRMAYAWSHNSDVAEEVVQETMIKALNSVDRVNNIKALDGWLFRILSNCFIDYCRKQREEIDIDDTVLIEKDTPESLHCQDEMLAAVRYAITNLPFKHRQVLTLIDIENFTYAEVAEIIDVPLGTIMSRLNRARQSLKQKLDEQPLELRNKTTLKIVQ</sequence>
<evidence type="ECO:0000313" key="8">
    <source>
        <dbReference type="EMBL" id="VAW50712.1"/>
    </source>
</evidence>
<dbReference type="NCBIfam" id="TIGR02937">
    <property type="entry name" value="sigma70-ECF"/>
    <property type="match status" value="1"/>
</dbReference>